<dbReference type="PRINTS" id="PR00120">
    <property type="entry name" value="HATPASE"/>
</dbReference>
<dbReference type="PROSITE" id="PS00154">
    <property type="entry name" value="ATPASE_E1_E2"/>
    <property type="match status" value="1"/>
</dbReference>
<dbReference type="InterPro" id="IPR051949">
    <property type="entry name" value="Cation_Transport_ATPase"/>
</dbReference>
<evidence type="ECO:0000256" key="14">
    <source>
        <dbReference type="ARBA" id="ARBA00023136"/>
    </source>
</evidence>
<evidence type="ECO:0000256" key="5">
    <source>
        <dbReference type="ARBA" id="ARBA00022553"/>
    </source>
</evidence>
<dbReference type="SFLD" id="SFLDS00003">
    <property type="entry name" value="Haloacid_Dehalogenase"/>
    <property type="match status" value="1"/>
</dbReference>
<keyword evidence="3" id="KW-0813">Transport</keyword>
<protein>
    <submittedName>
        <fullName evidence="17">Cadmium-translocating P-type ATPase</fullName>
    </submittedName>
</protein>
<evidence type="ECO:0000256" key="12">
    <source>
        <dbReference type="ARBA" id="ARBA00022989"/>
    </source>
</evidence>
<gene>
    <name evidence="17" type="primary">cadA</name>
    <name evidence="17" type="ORF">DL897_02645</name>
</gene>
<dbReference type="InterPro" id="IPR027256">
    <property type="entry name" value="P-typ_ATPase_IB"/>
</dbReference>
<keyword evidence="11" id="KW-1278">Translocase</keyword>
<keyword evidence="14 15" id="KW-0472">Membrane</keyword>
<dbReference type="NCBIfam" id="TIGR01494">
    <property type="entry name" value="ATPase_P-type"/>
    <property type="match status" value="1"/>
</dbReference>
<dbReference type="InterPro" id="IPR023214">
    <property type="entry name" value="HAD_sf"/>
</dbReference>
<dbReference type="InterPro" id="IPR018303">
    <property type="entry name" value="ATPase_P-typ_P_site"/>
</dbReference>
<feature type="transmembrane region" description="Helical" evidence="15">
    <location>
        <begin position="35"/>
        <end position="52"/>
    </location>
</feature>
<evidence type="ECO:0000256" key="10">
    <source>
        <dbReference type="ARBA" id="ARBA00022842"/>
    </source>
</evidence>
<dbReference type="EMBL" id="QJKK01000001">
    <property type="protein sequence ID" value="RAL26958.1"/>
    <property type="molecule type" value="Genomic_DNA"/>
</dbReference>
<keyword evidence="9 15" id="KW-0067">ATP-binding</keyword>
<comment type="similarity">
    <text evidence="2 15">Belongs to the cation transport ATPase (P-type) (TC 3.A.3) family. Type IB subfamily.</text>
</comment>
<dbReference type="InterPro" id="IPR008250">
    <property type="entry name" value="ATPase_P-typ_transduc_dom_A_sf"/>
</dbReference>
<dbReference type="AlphaFoldDB" id="A0A364K9K2"/>
<keyword evidence="8 15" id="KW-0547">Nucleotide-binding</keyword>
<dbReference type="SUPFAM" id="SSF81653">
    <property type="entry name" value="Calcium ATPase, transduction domain A"/>
    <property type="match status" value="1"/>
</dbReference>
<dbReference type="InterPro" id="IPR023298">
    <property type="entry name" value="ATPase_P-typ_TM_dom_sf"/>
</dbReference>
<dbReference type="NCBIfam" id="TIGR01511">
    <property type="entry name" value="ATPase-IB1_Cu"/>
    <property type="match status" value="1"/>
</dbReference>
<keyword evidence="6 15" id="KW-0812">Transmembrane</keyword>
<dbReference type="GO" id="GO:0016887">
    <property type="term" value="F:ATP hydrolysis activity"/>
    <property type="evidence" value="ECO:0007669"/>
    <property type="project" value="InterPro"/>
</dbReference>
<comment type="caution">
    <text evidence="17">The sequence shown here is derived from an EMBL/GenBank/DDBJ whole genome shotgun (WGS) entry which is preliminary data.</text>
</comment>
<dbReference type="GO" id="GO:0046872">
    <property type="term" value="F:metal ion binding"/>
    <property type="evidence" value="ECO:0007669"/>
    <property type="project" value="UniProtKB-KW"/>
</dbReference>
<feature type="transmembrane region" description="Helical" evidence="15">
    <location>
        <begin position="599"/>
        <end position="616"/>
    </location>
</feature>
<proteinExistence type="inferred from homology"/>
<evidence type="ECO:0000313" key="17">
    <source>
        <dbReference type="EMBL" id="RAL26958.1"/>
    </source>
</evidence>
<feature type="transmembrane region" description="Helical" evidence="15">
    <location>
        <begin position="622"/>
        <end position="642"/>
    </location>
</feature>
<dbReference type="PANTHER" id="PTHR43079:SF1">
    <property type="entry name" value="CADMIUM_ZINC-TRANSPORTING ATPASE HMA1, CHLOROPLASTIC-RELATED"/>
    <property type="match status" value="1"/>
</dbReference>
<evidence type="ECO:0000256" key="7">
    <source>
        <dbReference type="ARBA" id="ARBA00022723"/>
    </source>
</evidence>
<dbReference type="NCBIfam" id="TIGR01512">
    <property type="entry name" value="ATPase-IB2_Cd"/>
    <property type="match status" value="1"/>
</dbReference>
<accession>A0A364K9K2</accession>
<organism evidence="17 18">
    <name type="scientific">Thermoflavimicrobium daqui</name>
    <dbReference type="NCBI Taxonomy" id="2137476"/>
    <lineage>
        <taxon>Bacteria</taxon>
        <taxon>Bacillati</taxon>
        <taxon>Bacillota</taxon>
        <taxon>Bacilli</taxon>
        <taxon>Bacillales</taxon>
        <taxon>Thermoactinomycetaceae</taxon>
        <taxon>Thermoflavimicrobium</taxon>
    </lineage>
</organism>
<evidence type="ECO:0000256" key="4">
    <source>
        <dbReference type="ARBA" id="ARBA00022475"/>
    </source>
</evidence>
<dbReference type="PROSITE" id="PS01229">
    <property type="entry name" value="COF_2"/>
    <property type="match status" value="1"/>
</dbReference>
<dbReference type="Proteomes" id="UP000251213">
    <property type="component" value="Unassembled WGS sequence"/>
</dbReference>
<sequence>MNTLYPLEKNLKPLKTDQQSSNTIRFEKLKRHSEMIAALGSGLIVLIAYFLMPTMPKTSIILYLLAFVMGGFVKAKEGIETLVQEKEIDVNLLMIIAAIGAAAIGYWLEGAVLIFIFSLSGALESYTEAKSERDLSKLMKMKPETARVVDENGVEREVKIEQLQEGDLLIIRPGERIAADGIVQEGFSSVEQAMITGESMPAEKELGDEVYAGTMNGSGSLIVKVTRAGEDSVFAKIIRHIEQARNEVPASQTRIERIEKVYAKAILSITVLLLFLPHYLLDWSWSETVYRAMVFLVVASPCALVASIMPAVLSAISSGARKGILFKSGRQLELLSDVKVIAFDKTGTLTKGKPVVTDFIPAQGMDSHELLTALASIESLSEHPIAKAIVQKAQTEGIRLSRPAHLQAITGLGVEAEYLGQRWRVGKPKMFVQITNEIQELVQGLEMEGKTTILAERAGQIVGVVALRDTLRDEANTMVQQLKKMGLKVVMLTGDQEVTAKTIAKEAGIDQVYSNLLPEDKVKAVKELRQHYGKVAMIGDGVNDAPALATANVGVAMGGAGSDVALETADLVLMNDELSKIPQAIRLGKRTQRIVKQNMVFALLVICSLILANFLQEMTLPFGVIGHEGSTLLVILNGLRLLR</sequence>
<evidence type="ECO:0000256" key="3">
    <source>
        <dbReference type="ARBA" id="ARBA00022448"/>
    </source>
</evidence>
<dbReference type="InterPro" id="IPR044492">
    <property type="entry name" value="P_typ_ATPase_HD_dom"/>
</dbReference>
<feature type="transmembrane region" description="Helical" evidence="15">
    <location>
        <begin position="292"/>
        <end position="316"/>
    </location>
</feature>
<keyword evidence="12 15" id="KW-1133">Transmembrane helix</keyword>
<dbReference type="PRINTS" id="PR00119">
    <property type="entry name" value="CATATPASE"/>
</dbReference>
<keyword evidence="4 15" id="KW-1003">Cell membrane</keyword>
<feature type="transmembrane region" description="Helical" evidence="15">
    <location>
        <begin position="58"/>
        <end position="76"/>
    </location>
</feature>
<dbReference type="FunFam" id="2.70.150.10:FF:000002">
    <property type="entry name" value="Copper-transporting ATPase 1, putative"/>
    <property type="match status" value="1"/>
</dbReference>
<keyword evidence="10" id="KW-0460">Magnesium</keyword>
<dbReference type="Gene3D" id="2.70.150.10">
    <property type="entry name" value="Calcium-transporting ATPase, cytoplasmic transduction domain A"/>
    <property type="match status" value="1"/>
</dbReference>
<keyword evidence="7 15" id="KW-0479">Metal-binding</keyword>
<evidence type="ECO:0000256" key="6">
    <source>
        <dbReference type="ARBA" id="ARBA00022692"/>
    </source>
</evidence>
<keyword evidence="13" id="KW-0406">Ion transport</keyword>
<dbReference type="SFLD" id="SFLDG00002">
    <property type="entry name" value="C1.7:_P-type_atpase_like"/>
    <property type="match status" value="1"/>
</dbReference>
<evidence type="ECO:0000256" key="15">
    <source>
        <dbReference type="RuleBase" id="RU362081"/>
    </source>
</evidence>
<dbReference type="Pfam" id="PF00702">
    <property type="entry name" value="Hydrolase"/>
    <property type="match status" value="1"/>
</dbReference>
<reference evidence="17 18" key="2">
    <citation type="submission" date="2018-06" db="EMBL/GenBank/DDBJ databases">
        <authorList>
            <person name="Zhirakovskaya E."/>
        </authorList>
    </citation>
    <scope>NUCLEOTIDE SEQUENCE [LARGE SCALE GENOMIC DNA]</scope>
    <source>
        <strain evidence="17 18">FBKL4.011</strain>
    </source>
</reference>
<feature type="transmembrane region" description="Helical" evidence="15">
    <location>
        <begin position="88"/>
        <end position="106"/>
    </location>
</feature>
<dbReference type="GO" id="GO:0005886">
    <property type="term" value="C:plasma membrane"/>
    <property type="evidence" value="ECO:0007669"/>
    <property type="project" value="UniProtKB-SubCell"/>
</dbReference>
<evidence type="ECO:0000256" key="13">
    <source>
        <dbReference type="ARBA" id="ARBA00023065"/>
    </source>
</evidence>
<keyword evidence="18" id="KW-1185">Reference proteome</keyword>
<evidence type="ECO:0000259" key="16">
    <source>
        <dbReference type="Pfam" id="PF00122"/>
    </source>
</evidence>
<dbReference type="Gene3D" id="3.40.1110.10">
    <property type="entry name" value="Calcium-transporting ATPase, cytoplasmic domain N"/>
    <property type="match status" value="1"/>
</dbReference>
<dbReference type="OrthoDB" id="9813266at2"/>
<dbReference type="InterPro" id="IPR023299">
    <property type="entry name" value="ATPase_P-typ_cyto_dom_N"/>
</dbReference>
<evidence type="ECO:0000256" key="11">
    <source>
        <dbReference type="ARBA" id="ARBA00022967"/>
    </source>
</evidence>
<evidence type="ECO:0000313" key="18">
    <source>
        <dbReference type="Proteomes" id="UP000251213"/>
    </source>
</evidence>
<comment type="subcellular location">
    <subcellularLocation>
        <location evidence="1">Cell membrane</location>
        <topology evidence="1">Multi-pass membrane protein</topology>
    </subcellularLocation>
</comment>
<dbReference type="NCBIfam" id="TIGR01525">
    <property type="entry name" value="ATPase-IB_hvy"/>
    <property type="match status" value="1"/>
</dbReference>
<dbReference type="GO" id="GO:0005524">
    <property type="term" value="F:ATP binding"/>
    <property type="evidence" value="ECO:0007669"/>
    <property type="project" value="UniProtKB-UniRule"/>
</dbReference>
<feature type="domain" description="P-type ATPase A" evidence="16">
    <location>
        <begin position="140"/>
        <end position="242"/>
    </location>
</feature>
<reference evidence="17 18" key="1">
    <citation type="submission" date="2018-06" db="EMBL/GenBank/DDBJ databases">
        <title>Thermoflavimicrobium daqus sp. nov., a thermophilic microbe isolated from Moutai-flavour Daqu.</title>
        <authorList>
            <person name="Wang X."/>
            <person name="Zhou H."/>
        </authorList>
    </citation>
    <scope>NUCLEOTIDE SEQUENCE [LARGE SCALE GENOMIC DNA]</scope>
    <source>
        <strain evidence="17 18">FBKL4.011</strain>
    </source>
</reference>
<dbReference type="SUPFAM" id="SSF81665">
    <property type="entry name" value="Calcium ATPase, transmembrane domain M"/>
    <property type="match status" value="1"/>
</dbReference>
<dbReference type="FunFam" id="3.40.50.1000:FF:000020">
    <property type="entry name" value="Probable cation-transporting P-type ATPase"/>
    <property type="match status" value="1"/>
</dbReference>
<dbReference type="InterPro" id="IPR036412">
    <property type="entry name" value="HAD-like_sf"/>
</dbReference>
<name>A0A364K9K2_9BACL</name>
<feature type="transmembrane region" description="Helical" evidence="15">
    <location>
        <begin position="261"/>
        <end position="280"/>
    </location>
</feature>
<dbReference type="Pfam" id="PF00122">
    <property type="entry name" value="E1-E2_ATPase"/>
    <property type="match status" value="1"/>
</dbReference>
<dbReference type="InterPro" id="IPR001757">
    <property type="entry name" value="P_typ_ATPase"/>
</dbReference>
<dbReference type="InterPro" id="IPR059000">
    <property type="entry name" value="ATPase_P-type_domA"/>
</dbReference>
<dbReference type="Gene3D" id="3.40.50.1000">
    <property type="entry name" value="HAD superfamily/HAD-like"/>
    <property type="match status" value="1"/>
</dbReference>
<evidence type="ECO:0000256" key="2">
    <source>
        <dbReference type="ARBA" id="ARBA00006024"/>
    </source>
</evidence>
<keyword evidence="5" id="KW-0597">Phosphoprotein</keyword>
<dbReference type="PANTHER" id="PTHR43079">
    <property type="entry name" value="PROBABLE CADMIUM/ZINC-TRANSPORTING ATPASE HMA1"/>
    <property type="match status" value="1"/>
</dbReference>
<dbReference type="CDD" id="cd07551">
    <property type="entry name" value="P-type_ATPase_HM_ZosA_PfeT-like"/>
    <property type="match status" value="1"/>
</dbReference>
<evidence type="ECO:0000256" key="1">
    <source>
        <dbReference type="ARBA" id="ARBA00004651"/>
    </source>
</evidence>
<dbReference type="SUPFAM" id="SSF56784">
    <property type="entry name" value="HAD-like"/>
    <property type="match status" value="1"/>
</dbReference>
<dbReference type="GO" id="GO:0019829">
    <property type="term" value="F:ATPase-coupled monoatomic cation transmembrane transporter activity"/>
    <property type="evidence" value="ECO:0007669"/>
    <property type="project" value="InterPro"/>
</dbReference>
<evidence type="ECO:0000256" key="9">
    <source>
        <dbReference type="ARBA" id="ARBA00022840"/>
    </source>
</evidence>
<dbReference type="SFLD" id="SFLDF00027">
    <property type="entry name" value="p-type_atpase"/>
    <property type="match status" value="1"/>
</dbReference>
<evidence type="ECO:0000256" key="8">
    <source>
        <dbReference type="ARBA" id="ARBA00022741"/>
    </source>
</evidence>